<feature type="region of interest" description="Disordered" evidence="1">
    <location>
        <begin position="288"/>
        <end position="354"/>
    </location>
</feature>
<evidence type="ECO:0000259" key="2">
    <source>
        <dbReference type="PROSITE" id="PS51782"/>
    </source>
</evidence>
<name>A0ABU6K9Y6_9BACI</name>
<sequence>MRIHIVQKGDTLWEISKKYGVDFEQVKQLNSHLSSPDMIMPGMKIKIPGSSKPVKEENIPAVDVKKETVKKPYKDISPKPLPVIKEDDKHKHMVVKPEMPIQQPPQMPQMPMQPIMQMPVMEQELKNYTTINFPEMPHYKEPEKKEPIKKEKPMPKPIPEPAPKIMPKAMPEPVPKMMPISMPQPMPKPKDQPLPPQPMPMQMMVPMCCHIIHPCYPPVDFPVMAHMGEGFFPHGPMPHPQLGGVMHNTGPGPGMEMPISPMQPADKDCGCKGHDNLPHYNPVPLSTFRGGQQDYQPYQQQPVHGQENNMPPTSLYPPQFGDDMMSSYPYPTPPAYPDYSRFANREEEDETENE</sequence>
<dbReference type="SMART" id="SM00257">
    <property type="entry name" value="LysM"/>
    <property type="match status" value="1"/>
</dbReference>
<feature type="compositionally biased region" description="Low complexity" evidence="1">
    <location>
        <begin position="292"/>
        <end position="302"/>
    </location>
</feature>
<dbReference type="PROSITE" id="PS51782">
    <property type="entry name" value="LYSM"/>
    <property type="match status" value="1"/>
</dbReference>
<feature type="region of interest" description="Disordered" evidence="1">
    <location>
        <begin position="135"/>
        <end position="170"/>
    </location>
</feature>
<dbReference type="Pfam" id="PF01476">
    <property type="entry name" value="LysM"/>
    <property type="match status" value="1"/>
</dbReference>
<dbReference type="SUPFAM" id="SSF54106">
    <property type="entry name" value="LysM domain"/>
    <property type="match status" value="1"/>
</dbReference>
<evidence type="ECO:0000313" key="3">
    <source>
        <dbReference type="EMBL" id="MEC5422054.1"/>
    </source>
</evidence>
<dbReference type="EMBL" id="JARZFX010000001">
    <property type="protein sequence ID" value="MEC5422054.1"/>
    <property type="molecule type" value="Genomic_DNA"/>
</dbReference>
<dbReference type="InterPro" id="IPR018392">
    <property type="entry name" value="LysM"/>
</dbReference>
<evidence type="ECO:0000313" key="4">
    <source>
        <dbReference type="Proteomes" id="UP001335737"/>
    </source>
</evidence>
<keyword evidence="4" id="KW-1185">Reference proteome</keyword>
<protein>
    <submittedName>
        <fullName evidence="3">SafA/ExsA family spore coat assembly protein</fullName>
    </submittedName>
</protein>
<feature type="compositionally biased region" description="Basic and acidic residues" evidence="1">
    <location>
        <begin position="137"/>
        <end position="154"/>
    </location>
</feature>
<comment type="caution">
    <text evidence="3">The sequence shown here is derived from an EMBL/GenBank/DDBJ whole genome shotgun (WGS) entry which is preliminary data.</text>
</comment>
<dbReference type="CDD" id="cd00118">
    <property type="entry name" value="LysM"/>
    <property type="match status" value="1"/>
</dbReference>
<dbReference type="RefSeq" id="WP_327605628.1">
    <property type="nucleotide sequence ID" value="NZ_JARZFX010000001.1"/>
</dbReference>
<gene>
    <name evidence="3" type="primary">safA</name>
    <name evidence="3" type="ORF">QGM71_00925</name>
</gene>
<dbReference type="Proteomes" id="UP001335737">
    <property type="component" value="Unassembled WGS sequence"/>
</dbReference>
<feature type="compositionally biased region" description="Pro residues" evidence="1">
    <location>
        <begin position="155"/>
        <end position="170"/>
    </location>
</feature>
<dbReference type="InterPro" id="IPR036779">
    <property type="entry name" value="LysM_dom_sf"/>
</dbReference>
<accession>A0ABU6K9Y6</accession>
<dbReference type="InterPro" id="IPR014248">
    <property type="entry name" value="Spore_coat_assembly_SafA"/>
</dbReference>
<feature type="domain" description="LysM" evidence="2">
    <location>
        <begin position="2"/>
        <end position="47"/>
    </location>
</feature>
<organism evidence="3 4">
    <name type="scientific">Virgibacillus tibetensis</name>
    <dbReference type="NCBI Taxonomy" id="3042313"/>
    <lineage>
        <taxon>Bacteria</taxon>
        <taxon>Bacillati</taxon>
        <taxon>Bacillota</taxon>
        <taxon>Bacilli</taxon>
        <taxon>Bacillales</taxon>
        <taxon>Bacillaceae</taxon>
        <taxon>Virgibacillus</taxon>
    </lineage>
</organism>
<proteinExistence type="predicted"/>
<dbReference type="Gene3D" id="3.10.350.10">
    <property type="entry name" value="LysM domain"/>
    <property type="match status" value="1"/>
</dbReference>
<reference evidence="3 4" key="1">
    <citation type="journal article" date="2024" name="Int. J. Syst. Evol. Microbiol.">
        <title>Virgibacillus tibetensis sp. nov., isolated from salt lake on the Tibetan Plateau of China.</title>
        <authorList>
            <person name="Phurbu D."/>
            <person name="Liu Z.-X."/>
            <person name="Wang R."/>
            <person name="Zheng Y.-Y."/>
            <person name="Liu H.-C."/>
            <person name="Zhou Y.-G."/>
            <person name="Yu Y.-J."/>
            <person name="Li A.-H."/>
        </authorList>
    </citation>
    <scope>NUCLEOTIDE SEQUENCE [LARGE SCALE GENOMIC DNA]</scope>
    <source>
        <strain evidence="3 4">C22-A2</strain>
    </source>
</reference>
<dbReference type="NCBIfam" id="TIGR02899">
    <property type="entry name" value="spore_safA"/>
    <property type="match status" value="1"/>
</dbReference>
<evidence type="ECO:0000256" key="1">
    <source>
        <dbReference type="SAM" id="MobiDB-lite"/>
    </source>
</evidence>